<evidence type="ECO:0000313" key="1">
    <source>
        <dbReference type="EMBL" id="SHI52822.1"/>
    </source>
</evidence>
<keyword evidence="2" id="KW-1185">Reference proteome</keyword>
<dbReference type="Proteomes" id="UP000184290">
    <property type="component" value="Unassembled WGS sequence"/>
</dbReference>
<evidence type="ECO:0000313" key="2">
    <source>
        <dbReference type="Proteomes" id="UP000184290"/>
    </source>
</evidence>
<evidence type="ECO:0008006" key="3">
    <source>
        <dbReference type="Google" id="ProtNLM"/>
    </source>
</evidence>
<dbReference type="EMBL" id="FQZC01000001">
    <property type="protein sequence ID" value="SHI52822.1"/>
    <property type="molecule type" value="Genomic_DNA"/>
</dbReference>
<reference evidence="1 2" key="1">
    <citation type="submission" date="2016-11" db="EMBL/GenBank/DDBJ databases">
        <authorList>
            <person name="Varghese N."/>
            <person name="Submissions S."/>
        </authorList>
    </citation>
    <scope>NUCLEOTIDE SEQUENCE [LARGE SCALE GENOMIC DNA]</scope>
    <source>
        <strain evidence="1 2">DSM 21988</strain>
    </source>
</reference>
<organism evidence="1 2">
    <name type="scientific">Aureimonas altamirensis DSM 21988</name>
    <dbReference type="NCBI Taxonomy" id="1121026"/>
    <lineage>
        <taxon>Bacteria</taxon>
        <taxon>Pseudomonadati</taxon>
        <taxon>Pseudomonadota</taxon>
        <taxon>Alphaproteobacteria</taxon>
        <taxon>Hyphomicrobiales</taxon>
        <taxon>Aurantimonadaceae</taxon>
        <taxon>Aureimonas</taxon>
    </lineage>
</organism>
<accession>A0ABY1I5R3</accession>
<sequence>MVLRLAVLTLLLAIFAFGFSTLVHSNNEAKRLAFAPFSGCYDQGVVCSPQTEVR</sequence>
<protein>
    <recommendedName>
        <fullName evidence="3">Transmembrane protein</fullName>
    </recommendedName>
</protein>
<proteinExistence type="predicted"/>
<dbReference type="RefSeq" id="WP_156417280.1">
    <property type="nucleotide sequence ID" value="NZ_FQZC01000001.1"/>
</dbReference>
<name>A0ABY1I5R3_9HYPH</name>
<comment type="caution">
    <text evidence="1">The sequence shown here is derived from an EMBL/GenBank/DDBJ whole genome shotgun (WGS) entry which is preliminary data.</text>
</comment>
<gene>
    <name evidence="1" type="ORF">SAMN02745911_0428</name>
</gene>